<gene>
    <name evidence="1" type="ORF">BpHYR1_015798</name>
</gene>
<dbReference type="EMBL" id="REGN01000347">
    <property type="protein sequence ID" value="RNA42602.1"/>
    <property type="molecule type" value="Genomic_DNA"/>
</dbReference>
<sequence>MFFFEDPKSICCNFSAALKKNYLGQVWYEISQCQDNLKIVLQNVSADTSSKPPKFCLCKNSPSLHSTKCKNH</sequence>
<evidence type="ECO:0000313" key="1">
    <source>
        <dbReference type="EMBL" id="RNA42602.1"/>
    </source>
</evidence>
<comment type="caution">
    <text evidence="1">The sequence shown here is derived from an EMBL/GenBank/DDBJ whole genome shotgun (WGS) entry which is preliminary data.</text>
</comment>
<name>A0A3M7T3J9_BRAPC</name>
<proteinExistence type="predicted"/>
<evidence type="ECO:0000313" key="2">
    <source>
        <dbReference type="Proteomes" id="UP000276133"/>
    </source>
</evidence>
<keyword evidence="2" id="KW-1185">Reference proteome</keyword>
<protein>
    <submittedName>
        <fullName evidence="1">Uncharacterized protein</fullName>
    </submittedName>
</protein>
<accession>A0A3M7T3J9</accession>
<organism evidence="1 2">
    <name type="scientific">Brachionus plicatilis</name>
    <name type="common">Marine rotifer</name>
    <name type="synonym">Brachionus muelleri</name>
    <dbReference type="NCBI Taxonomy" id="10195"/>
    <lineage>
        <taxon>Eukaryota</taxon>
        <taxon>Metazoa</taxon>
        <taxon>Spiralia</taxon>
        <taxon>Gnathifera</taxon>
        <taxon>Rotifera</taxon>
        <taxon>Eurotatoria</taxon>
        <taxon>Monogononta</taxon>
        <taxon>Pseudotrocha</taxon>
        <taxon>Ploima</taxon>
        <taxon>Brachionidae</taxon>
        <taxon>Brachionus</taxon>
    </lineage>
</organism>
<reference evidence="1 2" key="1">
    <citation type="journal article" date="2018" name="Sci. Rep.">
        <title>Genomic signatures of local adaptation to the degree of environmental predictability in rotifers.</title>
        <authorList>
            <person name="Franch-Gras L."/>
            <person name="Hahn C."/>
            <person name="Garcia-Roger E.M."/>
            <person name="Carmona M.J."/>
            <person name="Serra M."/>
            <person name="Gomez A."/>
        </authorList>
    </citation>
    <scope>NUCLEOTIDE SEQUENCE [LARGE SCALE GENOMIC DNA]</scope>
    <source>
        <strain evidence="1">HYR1</strain>
    </source>
</reference>
<dbReference type="AlphaFoldDB" id="A0A3M7T3J9"/>
<dbReference type="Proteomes" id="UP000276133">
    <property type="component" value="Unassembled WGS sequence"/>
</dbReference>